<name>A0A1W0WXH2_HYPEX</name>
<keyword evidence="2" id="KW-1185">Reference proteome</keyword>
<comment type="caution">
    <text evidence="1">The sequence shown here is derived from an EMBL/GenBank/DDBJ whole genome shotgun (WGS) entry which is preliminary data.</text>
</comment>
<organism evidence="1 2">
    <name type="scientific">Hypsibius exemplaris</name>
    <name type="common">Freshwater tardigrade</name>
    <dbReference type="NCBI Taxonomy" id="2072580"/>
    <lineage>
        <taxon>Eukaryota</taxon>
        <taxon>Metazoa</taxon>
        <taxon>Ecdysozoa</taxon>
        <taxon>Tardigrada</taxon>
        <taxon>Eutardigrada</taxon>
        <taxon>Parachela</taxon>
        <taxon>Hypsibioidea</taxon>
        <taxon>Hypsibiidae</taxon>
        <taxon>Hypsibius</taxon>
    </lineage>
</organism>
<dbReference type="EMBL" id="MTYJ01000035">
    <property type="protein sequence ID" value="OQV19866.1"/>
    <property type="molecule type" value="Genomic_DNA"/>
</dbReference>
<evidence type="ECO:0000313" key="1">
    <source>
        <dbReference type="EMBL" id="OQV19866.1"/>
    </source>
</evidence>
<dbReference type="Proteomes" id="UP000192578">
    <property type="component" value="Unassembled WGS sequence"/>
</dbReference>
<proteinExistence type="predicted"/>
<gene>
    <name evidence="1" type="ORF">BV898_06136</name>
</gene>
<reference evidence="2" key="1">
    <citation type="submission" date="2017-01" db="EMBL/GenBank/DDBJ databases">
        <title>Comparative genomics of anhydrobiosis in the tardigrade Hypsibius dujardini.</title>
        <authorList>
            <person name="Yoshida Y."/>
            <person name="Koutsovoulos G."/>
            <person name="Laetsch D."/>
            <person name="Stevens L."/>
            <person name="Kumar S."/>
            <person name="Horikawa D."/>
            <person name="Ishino K."/>
            <person name="Komine S."/>
            <person name="Tomita M."/>
            <person name="Blaxter M."/>
            <person name="Arakawa K."/>
        </authorList>
    </citation>
    <scope>NUCLEOTIDE SEQUENCE [LARGE SCALE GENOMIC DNA]</scope>
    <source>
        <strain evidence="2">Z151</strain>
    </source>
</reference>
<evidence type="ECO:0000313" key="2">
    <source>
        <dbReference type="Proteomes" id="UP000192578"/>
    </source>
</evidence>
<accession>A0A1W0WXH2</accession>
<protein>
    <submittedName>
        <fullName evidence="1">Uncharacterized protein</fullName>
    </submittedName>
</protein>
<sequence>MNHGRSKLCSILRSPSPFKWQSRLEDLSTSAWRCCTTVLLPYIFSSSVRLLNGLCGIPFLRLALKLPLAPSVSSDGSADFRLFIWFTESSQRHSCPQCRKVPFGSPSPRNTVRLFS</sequence>
<dbReference type="AlphaFoldDB" id="A0A1W0WXH2"/>